<reference evidence="2 3" key="1">
    <citation type="submission" date="2007-08" db="EMBL/GenBank/DDBJ databases">
        <title>Complete sequence of Roseiflexus castenholzii DSM 13941.</title>
        <authorList>
            <consortium name="US DOE Joint Genome Institute"/>
            <person name="Copeland A."/>
            <person name="Lucas S."/>
            <person name="Lapidus A."/>
            <person name="Barry K."/>
            <person name="Glavina del Rio T."/>
            <person name="Dalin E."/>
            <person name="Tice H."/>
            <person name="Pitluck S."/>
            <person name="Thompson L.S."/>
            <person name="Brettin T."/>
            <person name="Bruce D."/>
            <person name="Detter J.C."/>
            <person name="Han C."/>
            <person name="Tapia R."/>
            <person name="Schmutz J."/>
            <person name="Larimer F."/>
            <person name="Land M."/>
            <person name="Hauser L."/>
            <person name="Kyrpides N."/>
            <person name="Mikhailova N."/>
            <person name="Bryant D.A."/>
            <person name="Hanada S."/>
            <person name="Tsukatani Y."/>
            <person name="Richardson P."/>
        </authorList>
    </citation>
    <scope>NUCLEOTIDE SEQUENCE [LARGE SCALE GENOMIC DNA]</scope>
    <source>
        <strain evidence="3">DSM 13941 / HLO8</strain>
    </source>
</reference>
<dbReference type="Proteomes" id="UP000000263">
    <property type="component" value="Chromosome"/>
</dbReference>
<keyword evidence="2" id="KW-0808">Transferase</keyword>
<name>A7NQS9_ROSCS</name>
<organism evidence="2 3">
    <name type="scientific">Roseiflexus castenholzii (strain DSM 13941 / HLO8)</name>
    <dbReference type="NCBI Taxonomy" id="383372"/>
    <lineage>
        <taxon>Bacteria</taxon>
        <taxon>Bacillati</taxon>
        <taxon>Chloroflexota</taxon>
        <taxon>Chloroflexia</taxon>
        <taxon>Chloroflexales</taxon>
        <taxon>Roseiflexineae</taxon>
        <taxon>Roseiflexaceae</taxon>
        <taxon>Roseiflexus</taxon>
    </lineage>
</organism>
<sequence length="281" mass="32185">MPAVAASSDLERAIDPWLTHMRWRRDFARWRERRINQEAYQRERLARLEQIAGHLEGLRVLDLGAGMGGFAVAAALRGAQVVASEYNPAYCRITTLRATRHCLSLPVINAAGEALPLPDATFDAVVCWDVIEHVQSPDQVLHEIARVLRPGGVALVTVINRRAWIDPHYHMRGINWLPRPWAEWLIARRGRVKQGAAFRDMQRLSDMHYFTYHAFVALAARHGFSMRDLREEDLLRGALYSPKPARRIARAALHRLGLERAAYRLQRDWYAGMFELGLVKQ</sequence>
<dbReference type="HOGENOM" id="CLU_985877_0_0_0"/>
<evidence type="ECO:0000259" key="1">
    <source>
        <dbReference type="Pfam" id="PF08241"/>
    </source>
</evidence>
<dbReference type="InterPro" id="IPR013216">
    <property type="entry name" value="Methyltransf_11"/>
</dbReference>
<dbReference type="KEGG" id="rca:Rcas_3889"/>
<proteinExistence type="predicted"/>
<evidence type="ECO:0000313" key="3">
    <source>
        <dbReference type="Proteomes" id="UP000000263"/>
    </source>
</evidence>
<keyword evidence="2" id="KW-0489">Methyltransferase</keyword>
<dbReference type="GO" id="GO:0008757">
    <property type="term" value="F:S-adenosylmethionine-dependent methyltransferase activity"/>
    <property type="evidence" value="ECO:0007669"/>
    <property type="project" value="InterPro"/>
</dbReference>
<dbReference type="STRING" id="383372.Rcas_3889"/>
<dbReference type="Gene3D" id="3.40.50.150">
    <property type="entry name" value="Vaccinia Virus protein VP39"/>
    <property type="match status" value="1"/>
</dbReference>
<dbReference type="OrthoDB" id="9787738at2"/>
<dbReference type="PANTHER" id="PTHR43591">
    <property type="entry name" value="METHYLTRANSFERASE"/>
    <property type="match status" value="1"/>
</dbReference>
<evidence type="ECO:0000313" key="2">
    <source>
        <dbReference type="EMBL" id="ABU59925.1"/>
    </source>
</evidence>
<dbReference type="AlphaFoldDB" id="A7NQS9"/>
<accession>A7NQS9</accession>
<dbReference type="EMBL" id="CP000804">
    <property type="protein sequence ID" value="ABU59925.1"/>
    <property type="molecule type" value="Genomic_DNA"/>
</dbReference>
<dbReference type="GO" id="GO:0032259">
    <property type="term" value="P:methylation"/>
    <property type="evidence" value="ECO:0007669"/>
    <property type="project" value="UniProtKB-KW"/>
</dbReference>
<feature type="domain" description="Methyltransferase type 11" evidence="1">
    <location>
        <begin position="61"/>
        <end position="155"/>
    </location>
</feature>
<dbReference type="SUPFAM" id="SSF53335">
    <property type="entry name" value="S-adenosyl-L-methionine-dependent methyltransferases"/>
    <property type="match status" value="1"/>
</dbReference>
<dbReference type="InterPro" id="IPR029063">
    <property type="entry name" value="SAM-dependent_MTases_sf"/>
</dbReference>
<dbReference type="RefSeq" id="WP_012122348.1">
    <property type="nucleotide sequence ID" value="NC_009767.1"/>
</dbReference>
<protein>
    <submittedName>
        <fullName evidence="2">Methyltransferase type 11</fullName>
    </submittedName>
</protein>
<dbReference type="PANTHER" id="PTHR43591:SF24">
    <property type="entry name" value="2-METHOXY-6-POLYPRENYL-1,4-BENZOQUINOL METHYLASE, MITOCHONDRIAL"/>
    <property type="match status" value="1"/>
</dbReference>
<gene>
    <name evidence="2" type="ordered locus">Rcas_3889</name>
</gene>
<keyword evidence="3" id="KW-1185">Reference proteome</keyword>
<dbReference type="eggNOG" id="COG2227">
    <property type="taxonomic scope" value="Bacteria"/>
</dbReference>
<dbReference type="CDD" id="cd02440">
    <property type="entry name" value="AdoMet_MTases"/>
    <property type="match status" value="1"/>
</dbReference>
<dbReference type="Pfam" id="PF08241">
    <property type="entry name" value="Methyltransf_11"/>
    <property type="match status" value="1"/>
</dbReference>